<evidence type="ECO:0000313" key="1">
    <source>
        <dbReference type="EMBL" id="URZ11148.1"/>
    </source>
</evidence>
<dbReference type="InterPro" id="IPR003743">
    <property type="entry name" value="Zf-RING_7"/>
</dbReference>
<dbReference type="Gene3D" id="1.10.287.1490">
    <property type="match status" value="1"/>
</dbReference>
<dbReference type="STRING" id="84029.CROST_14410"/>
<keyword evidence="2" id="KW-1185">Reference proteome</keyword>
<dbReference type="Proteomes" id="UP000190951">
    <property type="component" value="Chromosome"/>
</dbReference>
<gene>
    <name evidence="1" type="ORF">CROST_018650</name>
</gene>
<protein>
    <submittedName>
        <fullName evidence="1">Uncharacterized protein</fullName>
    </submittedName>
</protein>
<dbReference type="RefSeq" id="WP_077833409.1">
    <property type="nucleotide sequence ID" value="NZ_CP096983.1"/>
</dbReference>
<dbReference type="EMBL" id="CP096983">
    <property type="protein sequence ID" value="URZ11148.1"/>
    <property type="molecule type" value="Genomic_DNA"/>
</dbReference>
<evidence type="ECO:0000313" key="2">
    <source>
        <dbReference type="Proteomes" id="UP000190951"/>
    </source>
</evidence>
<name>A0A1S8LA60_9CLOT</name>
<sequence>MNNNVELAYLIQESYDIIKQNKKILRDGSYIYLLKKLKNEFETAKKNYVVRKKELAKIKENYAAISIDLRCEREKMENNEYKLYNKVGSDLNAIEKLEHAIEGEKQIIKKLEDEAVDLLDEEEKLKSEIENLRVELVNIKDNFYDYKGKSSEKVEKARQELIAAKSKIEEIKGKIPKDLFEEISSLMMRSSCAVAKVSGEICGGCKMKVSSMTIDNLVNNNSIVHCDNCGRILYYDESEGKLKRKYKRKIRA</sequence>
<organism evidence="1 2">
    <name type="scientific">Clostridium felsineum</name>
    <dbReference type="NCBI Taxonomy" id="36839"/>
    <lineage>
        <taxon>Bacteria</taxon>
        <taxon>Bacillati</taxon>
        <taxon>Bacillota</taxon>
        <taxon>Clostridia</taxon>
        <taxon>Eubacteriales</taxon>
        <taxon>Clostridiaceae</taxon>
        <taxon>Clostridium</taxon>
    </lineage>
</organism>
<reference evidence="1 2" key="1">
    <citation type="submission" date="2022-04" db="EMBL/GenBank/DDBJ databases">
        <title>Genome sequence of C. roseum typestrain.</title>
        <authorList>
            <person name="Poehlein A."/>
            <person name="Schoch T."/>
            <person name="Duerre P."/>
            <person name="Daniel R."/>
        </authorList>
    </citation>
    <scope>NUCLEOTIDE SEQUENCE [LARGE SCALE GENOMIC DNA]</scope>
    <source>
        <strain evidence="1 2">DSM 7320</strain>
    </source>
</reference>
<dbReference type="KEGG" id="crw:CROST_018650"/>
<dbReference type="Pfam" id="PF02591">
    <property type="entry name" value="Zn_ribbon_9"/>
    <property type="match status" value="1"/>
</dbReference>
<dbReference type="AlphaFoldDB" id="A0A1S8LA60"/>
<accession>A0A1S8LA60</accession>
<proteinExistence type="predicted"/>